<evidence type="ECO:0000313" key="1">
    <source>
        <dbReference type="EMBL" id="AFN75964.1"/>
    </source>
</evidence>
<dbReference type="InterPro" id="IPR013783">
    <property type="entry name" value="Ig-like_fold"/>
</dbReference>
<dbReference type="Proteomes" id="UP000009011">
    <property type="component" value="Chromosome"/>
</dbReference>
<sequence length="130" mass="14938">MKTKLTILTILISATLLYAPTTILEFRVESQDNNVLITWKTSSEVNLSHFEIERRTVNGQFMFLARVEPEPDKSYEYVDQTAFKSTDAVYAYRLKIVDKDGQTAYSAPQNVVHRVSSVKRTWGSIKALFR</sequence>
<dbReference type="AlphaFoldDB" id="I6ZVD4"/>
<accession>I6ZVD4</accession>
<dbReference type="InterPro" id="IPR036116">
    <property type="entry name" value="FN3_sf"/>
</dbReference>
<evidence type="ECO:0000313" key="2">
    <source>
        <dbReference type="Proteomes" id="UP000009011"/>
    </source>
</evidence>
<name>I6ZVD4_MELRP</name>
<evidence type="ECO:0008006" key="3">
    <source>
        <dbReference type="Google" id="ProtNLM"/>
    </source>
</evidence>
<dbReference type="Gene3D" id="2.60.40.10">
    <property type="entry name" value="Immunoglobulins"/>
    <property type="match status" value="1"/>
</dbReference>
<reference evidence="1 2" key="1">
    <citation type="journal article" date="2013" name="PLoS ONE">
        <title>Genomic analysis of Melioribacter roseus, facultatively anaerobic organotrophic bacterium representing a novel deep lineage within Bacteriodetes/Chlorobi group.</title>
        <authorList>
            <person name="Kadnikov V.V."/>
            <person name="Mardanov A.V."/>
            <person name="Podosokorskaya O.A."/>
            <person name="Gavrilov S.N."/>
            <person name="Kublanov I.V."/>
            <person name="Beletsky A.V."/>
            <person name="Bonch-Osmolovskaya E.A."/>
            <person name="Ravin N.V."/>
        </authorList>
    </citation>
    <scope>NUCLEOTIDE SEQUENCE [LARGE SCALE GENOMIC DNA]</scope>
    <source>
        <strain evidence="2">JCM 17771 / P3M-2</strain>
    </source>
</reference>
<dbReference type="RefSeq" id="WP_014857394.1">
    <property type="nucleotide sequence ID" value="NC_018178.1"/>
</dbReference>
<protein>
    <recommendedName>
        <fullName evidence="3">Fibronectin type-III domain-containing protein</fullName>
    </recommendedName>
</protein>
<organism evidence="1 2">
    <name type="scientific">Melioribacter roseus (strain DSM 23840 / JCM 17771 / VKM B-2668 / P3M-2)</name>
    <dbReference type="NCBI Taxonomy" id="1191523"/>
    <lineage>
        <taxon>Bacteria</taxon>
        <taxon>Pseudomonadati</taxon>
        <taxon>Ignavibacteriota</taxon>
        <taxon>Ignavibacteria</taxon>
        <taxon>Ignavibacteriales</taxon>
        <taxon>Melioribacteraceae</taxon>
        <taxon>Melioribacter</taxon>
    </lineage>
</organism>
<proteinExistence type="predicted"/>
<dbReference type="KEGG" id="mro:MROS_2734"/>
<dbReference type="EMBL" id="CP003557">
    <property type="protein sequence ID" value="AFN75964.1"/>
    <property type="molecule type" value="Genomic_DNA"/>
</dbReference>
<keyword evidence="2" id="KW-1185">Reference proteome</keyword>
<dbReference type="STRING" id="1191523.MROS_2734"/>
<dbReference type="SUPFAM" id="SSF49265">
    <property type="entry name" value="Fibronectin type III"/>
    <property type="match status" value="1"/>
</dbReference>
<gene>
    <name evidence="1" type="ordered locus">MROS_2734</name>
</gene>
<dbReference type="HOGENOM" id="CLU_156500_0_0_10"/>
<dbReference type="OrthoDB" id="882159at2"/>
<dbReference type="eggNOG" id="COG3391">
    <property type="taxonomic scope" value="Bacteria"/>
</dbReference>